<dbReference type="SUPFAM" id="SSF53187">
    <property type="entry name" value="Zn-dependent exopeptidases"/>
    <property type="match status" value="1"/>
</dbReference>
<keyword evidence="2" id="KW-0479">Metal-binding</keyword>
<dbReference type="InterPro" id="IPR017439">
    <property type="entry name" value="Amidohydrolase"/>
</dbReference>
<dbReference type="HOGENOM" id="CLU_023257_0_1_5"/>
<evidence type="ECO:0000313" key="4">
    <source>
        <dbReference type="Proteomes" id="UP000005092"/>
    </source>
</evidence>
<evidence type="ECO:0000256" key="2">
    <source>
        <dbReference type="PIRSR" id="PIRSR005962-1"/>
    </source>
</evidence>
<dbReference type="PANTHER" id="PTHR11014">
    <property type="entry name" value="PEPTIDASE M20 FAMILY MEMBER"/>
    <property type="match status" value="1"/>
</dbReference>
<proteinExistence type="predicted"/>
<keyword evidence="2" id="KW-0464">Manganese</keyword>
<feature type="binding site" evidence="2">
    <location>
        <position position="105"/>
    </location>
    <ligand>
        <name>Mn(2+)</name>
        <dbReference type="ChEBI" id="CHEBI:29035"/>
        <label>2</label>
    </ligand>
</feature>
<dbReference type="InterPro" id="IPR002933">
    <property type="entry name" value="Peptidase_M20"/>
</dbReference>
<comment type="cofactor">
    <cofactor evidence="2">
        <name>Mn(2+)</name>
        <dbReference type="ChEBI" id="CHEBI:29035"/>
    </cofactor>
    <text evidence="2">The Mn(2+) ion enhances activity.</text>
</comment>
<dbReference type="AlphaFoldDB" id="I9NGG7"/>
<dbReference type="NCBIfam" id="TIGR01891">
    <property type="entry name" value="amidohydrolases"/>
    <property type="match status" value="1"/>
</dbReference>
<feature type="binding site" evidence="2">
    <location>
        <position position="165"/>
    </location>
    <ligand>
        <name>Mn(2+)</name>
        <dbReference type="ChEBI" id="CHEBI:29035"/>
        <label>2</label>
    </ligand>
</feature>
<dbReference type="SUPFAM" id="SSF55031">
    <property type="entry name" value="Bacterial exopeptidase dimerisation domain"/>
    <property type="match status" value="1"/>
</dbReference>
<dbReference type="GO" id="GO:0016787">
    <property type="term" value="F:hydrolase activity"/>
    <property type="evidence" value="ECO:0007669"/>
    <property type="project" value="UniProtKB-KW"/>
</dbReference>
<dbReference type="Gene3D" id="3.30.70.360">
    <property type="match status" value="1"/>
</dbReference>
<feature type="binding site" evidence="2">
    <location>
        <position position="139"/>
    </location>
    <ligand>
        <name>Mn(2+)</name>
        <dbReference type="ChEBI" id="CHEBI:29035"/>
        <label>2</label>
    </ligand>
</feature>
<dbReference type="OrthoDB" id="9777385at2"/>
<organism evidence="3 4">
    <name type="scientific">Rhizobium leguminosarum bv. trifolii WSM597</name>
    <dbReference type="NCBI Taxonomy" id="754764"/>
    <lineage>
        <taxon>Bacteria</taxon>
        <taxon>Pseudomonadati</taxon>
        <taxon>Pseudomonadota</taxon>
        <taxon>Alphaproteobacteria</taxon>
        <taxon>Hyphomicrobiales</taxon>
        <taxon>Rhizobiaceae</taxon>
        <taxon>Rhizobium/Agrobacterium group</taxon>
        <taxon>Rhizobium</taxon>
    </lineage>
</organism>
<evidence type="ECO:0000256" key="1">
    <source>
        <dbReference type="ARBA" id="ARBA00022801"/>
    </source>
</evidence>
<dbReference type="EMBL" id="JH719381">
    <property type="protein sequence ID" value="EJB07044.1"/>
    <property type="molecule type" value="Genomic_DNA"/>
</dbReference>
<dbReference type="InterPro" id="IPR036264">
    <property type="entry name" value="Bact_exopeptidase_dim_dom"/>
</dbReference>
<dbReference type="Gene3D" id="3.40.630.10">
    <property type="entry name" value="Zn peptidases"/>
    <property type="match status" value="1"/>
</dbReference>
<gene>
    <name evidence="3" type="ORF">Rleg9DRAFT_6019</name>
</gene>
<evidence type="ECO:0000313" key="3">
    <source>
        <dbReference type="EMBL" id="EJB07044.1"/>
    </source>
</evidence>
<feature type="binding site" evidence="2">
    <location>
        <position position="359"/>
    </location>
    <ligand>
        <name>Mn(2+)</name>
        <dbReference type="ChEBI" id="CHEBI:29035"/>
        <label>2</label>
    </ligand>
</feature>
<feature type="binding site" evidence="2">
    <location>
        <position position="107"/>
    </location>
    <ligand>
        <name>Mn(2+)</name>
        <dbReference type="ChEBI" id="CHEBI:29035"/>
        <label>2</label>
    </ligand>
</feature>
<accession>I9NGG7</accession>
<dbReference type="Proteomes" id="UP000005092">
    <property type="component" value="Unassembled WGS sequence"/>
</dbReference>
<dbReference type="Pfam" id="PF01546">
    <property type="entry name" value="Peptidase_M20"/>
    <property type="match status" value="1"/>
</dbReference>
<dbReference type="PANTHER" id="PTHR11014:SF63">
    <property type="entry name" value="METALLOPEPTIDASE, PUTATIVE (AFU_ORTHOLOGUE AFUA_6G09600)-RELATED"/>
    <property type="match status" value="1"/>
</dbReference>
<name>I9NGG7_RHILT</name>
<keyword evidence="1 3" id="KW-0378">Hydrolase</keyword>
<sequence>MEAPDIAETYDIDEGLISRTLELRRWLHRNPELSGEEYQTTSLIADTLRRLGYEVQLAAGTGVVAVLRRGIGRTLGIRADIDALPIVEANQLPHQSQIAGRMHACGHDGHMAILLGAAEWLASATFSGTLVLIFQPAEEIATGAKTMLDAGMLDDFDFDAFVGLHNWPSLPVGQIALHKTASMASADRFTIRLKGTPYHPAMLDRARSTLGAASSIVLKIQEDFARTTDEGIVISVSEFEADGQRSLTPSTVDLAGTVRALTVAGRESALAYLKDMTNDVCDRYRIASDLTISRACPACINSPELEGLVRKAAVKAAGIDNVRDDIPPTMGADDFGYFAQRWPCSYIWLGNGNPDRSLHSASYDFNDDAIPVGVGLWVAIAELVLGAILPN</sequence>
<protein>
    <submittedName>
        <fullName evidence="3">Amidohydrolase</fullName>
    </submittedName>
</protein>
<dbReference type="PIRSF" id="PIRSF005962">
    <property type="entry name" value="Pept_M20D_amidohydro"/>
    <property type="match status" value="1"/>
</dbReference>
<dbReference type="RefSeq" id="WP_003592517.1">
    <property type="nucleotide sequence ID" value="NZ_JH719381.1"/>
</dbReference>
<dbReference type="GO" id="GO:0046872">
    <property type="term" value="F:metal ion binding"/>
    <property type="evidence" value="ECO:0007669"/>
    <property type="project" value="UniProtKB-KW"/>
</dbReference>
<reference evidence="3 4" key="1">
    <citation type="submission" date="2012-02" db="EMBL/GenBank/DDBJ databases">
        <title>Improved High-Quality Draft Sequence of Rhizobium leguminosarum bv. trifolii WSM597.</title>
        <authorList>
            <consortium name="US DOE Joint Genome Institute"/>
            <person name="Lucas S."/>
            <person name="Han J."/>
            <person name="Lapidus A."/>
            <person name="Cheng J.-F."/>
            <person name="Goodwin L."/>
            <person name="Pitluck S."/>
            <person name="Peters L."/>
            <person name="Ovchinnikova G."/>
            <person name="Held B."/>
            <person name="Detter J.C."/>
            <person name="Han C."/>
            <person name="Tapia R."/>
            <person name="Land M."/>
            <person name="Hauser L."/>
            <person name="Kyrpides N."/>
            <person name="Ivanova N."/>
            <person name="Pagani I."/>
            <person name="Brau L."/>
            <person name="Yates R."/>
            <person name="O'Hara G."/>
            <person name="Rui T."/>
            <person name="Howieson J."/>
            <person name="Reeve W."/>
            <person name="Woyke T."/>
        </authorList>
    </citation>
    <scope>NUCLEOTIDE SEQUENCE [LARGE SCALE GENOMIC DNA]</scope>
    <source>
        <strain evidence="3 4">WSM597</strain>
    </source>
</reference>